<keyword evidence="1" id="KW-0378">Hydrolase</keyword>
<evidence type="ECO:0000313" key="2">
    <source>
        <dbReference type="EMBL" id="PIR93371.1"/>
    </source>
</evidence>
<comment type="similarity">
    <text evidence="1">Belongs to the PemK/MazF family.</text>
</comment>
<dbReference type="Gene3D" id="2.30.30.110">
    <property type="match status" value="1"/>
</dbReference>
<evidence type="ECO:0000256" key="1">
    <source>
        <dbReference type="PIRNR" id="PIRNR033490"/>
    </source>
</evidence>
<dbReference type="PANTHER" id="PTHR33988:SF2">
    <property type="entry name" value="ENDORIBONUCLEASE MAZF"/>
    <property type="match status" value="1"/>
</dbReference>
<dbReference type="GO" id="GO:0006402">
    <property type="term" value="P:mRNA catabolic process"/>
    <property type="evidence" value="ECO:0007669"/>
    <property type="project" value="TreeGrafter"/>
</dbReference>
<dbReference type="GO" id="GO:0016075">
    <property type="term" value="P:rRNA catabolic process"/>
    <property type="evidence" value="ECO:0007669"/>
    <property type="project" value="TreeGrafter"/>
</dbReference>
<gene>
    <name evidence="2" type="ORF">COT99_01165</name>
</gene>
<comment type="function">
    <text evidence="1">Toxic component of a type II toxin-antitoxin (TA) system.</text>
</comment>
<evidence type="ECO:0000313" key="3">
    <source>
        <dbReference type="Proteomes" id="UP000228626"/>
    </source>
</evidence>
<comment type="caution">
    <text evidence="2">The sequence shown here is derived from an EMBL/GenBank/DDBJ whole genome shotgun (WGS) entry which is preliminary data.</text>
</comment>
<dbReference type="EMBL" id="PFAR01000014">
    <property type="protein sequence ID" value="PIR93371.1"/>
    <property type="molecule type" value="Genomic_DNA"/>
</dbReference>
<proteinExistence type="inferred from homology"/>
<dbReference type="PIRSF" id="PIRSF033490">
    <property type="entry name" value="MazF"/>
    <property type="match status" value="1"/>
</dbReference>
<name>A0A2H0V2P6_9BACT</name>
<dbReference type="EC" id="3.1.-.-" evidence="1"/>
<dbReference type="InterPro" id="IPR011067">
    <property type="entry name" value="Plasmid_toxin/cell-grow_inhib"/>
</dbReference>
<dbReference type="Proteomes" id="UP000228626">
    <property type="component" value="Unassembled WGS sequence"/>
</dbReference>
<dbReference type="GO" id="GO:0004521">
    <property type="term" value="F:RNA endonuclease activity"/>
    <property type="evidence" value="ECO:0007669"/>
    <property type="project" value="TreeGrafter"/>
</dbReference>
<dbReference type="PANTHER" id="PTHR33988">
    <property type="entry name" value="ENDORIBONUCLEASE MAZF-RELATED"/>
    <property type="match status" value="1"/>
</dbReference>
<dbReference type="Pfam" id="PF02452">
    <property type="entry name" value="PemK_toxin"/>
    <property type="match status" value="1"/>
</dbReference>
<dbReference type="GO" id="GO:0003677">
    <property type="term" value="F:DNA binding"/>
    <property type="evidence" value="ECO:0007669"/>
    <property type="project" value="InterPro"/>
</dbReference>
<dbReference type="AlphaFoldDB" id="A0A2H0V2P6"/>
<reference evidence="3" key="1">
    <citation type="submission" date="2017-09" db="EMBL/GenBank/DDBJ databases">
        <title>Depth-based differentiation of microbial function through sediment-hosted aquifers and enrichment of novel symbionts in the deep terrestrial subsurface.</title>
        <authorList>
            <person name="Probst A.J."/>
            <person name="Ladd B."/>
            <person name="Jarett J.K."/>
            <person name="Geller-Mcgrath D.E."/>
            <person name="Sieber C.M.K."/>
            <person name="Emerson J.B."/>
            <person name="Anantharaman K."/>
            <person name="Thomas B.C."/>
            <person name="Malmstrom R."/>
            <person name="Stieglmeier M."/>
            <person name="Klingl A."/>
            <person name="Woyke T."/>
            <person name="Ryan C.M."/>
            <person name="Banfield J.F."/>
        </authorList>
    </citation>
    <scope>NUCLEOTIDE SEQUENCE [LARGE SCALE GENOMIC DNA]</scope>
</reference>
<dbReference type="SUPFAM" id="SSF50118">
    <property type="entry name" value="Cell growth inhibitor/plasmid maintenance toxic component"/>
    <property type="match status" value="1"/>
</dbReference>
<protein>
    <recommendedName>
        <fullName evidence="1">mRNA interferase</fullName>
        <ecNumber evidence="1">3.1.-.-</ecNumber>
    </recommendedName>
</protein>
<keyword evidence="1" id="KW-0540">Nuclease</keyword>
<dbReference type="GO" id="GO:0016787">
    <property type="term" value="F:hydrolase activity"/>
    <property type="evidence" value="ECO:0007669"/>
    <property type="project" value="UniProtKB-KW"/>
</dbReference>
<organism evidence="2 3">
    <name type="scientific">Candidatus Falkowbacteria bacterium CG10_big_fil_rev_8_21_14_0_10_43_10</name>
    <dbReference type="NCBI Taxonomy" id="1974567"/>
    <lineage>
        <taxon>Bacteria</taxon>
        <taxon>Candidatus Falkowiibacteriota</taxon>
    </lineage>
</organism>
<accession>A0A2H0V2P6</accession>
<dbReference type="InterPro" id="IPR003477">
    <property type="entry name" value="PemK-like"/>
</dbReference>
<sequence length="111" mass="12773">MTIEQGDIFLADLNPVKGHEQAGFRPVLIMQNDILNKNLNTVIIAPITSNLKAKGKLTTYFLPKNKSKLDKDSVILIFQIRTIDKNRLQNKISKIANDDFLKIKRQFKFIF</sequence>
<keyword evidence="1" id="KW-0255">Endonuclease</keyword>